<accession>I7MK41</accession>
<dbReference type="GO" id="GO:0030258">
    <property type="term" value="P:lipid modification"/>
    <property type="evidence" value="ECO:0007669"/>
    <property type="project" value="TreeGrafter"/>
</dbReference>
<keyword evidence="9" id="KW-1185">Reference proteome</keyword>
<evidence type="ECO:0000256" key="3">
    <source>
        <dbReference type="ARBA" id="ARBA00022692"/>
    </source>
</evidence>
<dbReference type="PANTHER" id="PTHR13906:SF4">
    <property type="entry name" value="LYSOPHOSPHOLIPID ACYLTRANSFERASE 6"/>
    <property type="match status" value="1"/>
</dbReference>
<evidence type="ECO:0000256" key="7">
    <source>
        <dbReference type="SAM" id="Phobius"/>
    </source>
</evidence>
<dbReference type="GO" id="GO:0016020">
    <property type="term" value="C:membrane"/>
    <property type="evidence" value="ECO:0007669"/>
    <property type="project" value="UniProtKB-SubCell"/>
</dbReference>
<dbReference type="OrthoDB" id="286734at2759"/>
<feature type="transmembrane region" description="Helical" evidence="7">
    <location>
        <begin position="124"/>
        <end position="142"/>
    </location>
</feature>
<keyword evidence="4 7" id="KW-1133">Transmembrane helix</keyword>
<comment type="subcellular location">
    <subcellularLocation>
        <location evidence="1">Membrane</location>
        <topology evidence="1">Multi-pass membrane protein</topology>
    </subcellularLocation>
</comment>
<evidence type="ECO:0000256" key="5">
    <source>
        <dbReference type="ARBA" id="ARBA00023136"/>
    </source>
</evidence>
<dbReference type="EMBL" id="GG662663">
    <property type="protein sequence ID" value="EAR97515.2"/>
    <property type="molecule type" value="Genomic_DNA"/>
</dbReference>
<protein>
    <submittedName>
        <fullName evidence="8">Membrane-bound O-acyltransferase family MBOAT protein</fullName>
    </submittedName>
</protein>
<proteinExistence type="predicted"/>
<dbReference type="STRING" id="312017.I7MK41"/>
<evidence type="ECO:0000256" key="6">
    <source>
        <dbReference type="ARBA" id="ARBA00023315"/>
    </source>
</evidence>
<evidence type="ECO:0000313" key="9">
    <source>
        <dbReference type="Proteomes" id="UP000009168"/>
    </source>
</evidence>
<dbReference type="AlphaFoldDB" id="I7MK41"/>
<gene>
    <name evidence="8" type="ORF">TTHERM_00437640</name>
</gene>
<dbReference type="Pfam" id="PF03062">
    <property type="entry name" value="MBOAT"/>
    <property type="match status" value="1"/>
</dbReference>
<dbReference type="RefSeq" id="XP_001017760.2">
    <property type="nucleotide sequence ID" value="XM_001017760.2"/>
</dbReference>
<reference evidence="9" key="1">
    <citation type="journal article" date="2006" name="PLoS Biol.">
        <title>Macronuclear genome sequence of the ciliate Tetrahymena thermophila, a model eukaryote.</title>
        <authorList>
            <person name="Eisen J.A."/>
            <person name="Coyne R.S."/>
            <person name="Wu M."/>
            <person name="Wu D."/>
            <person name="Thiagarajan M."/>
            <person name="Wortman J.R."/>
            <person name="Badger J.H."/>
            <person name="Ren Q."/>
            <person name="Amedeo P."/>
            <person name="Jones K.M."/>
            <person name="Tallon L.J."/>
            <person name="Delcher A.L."/>
            <person name="Salzberg S.L."/>
            <person name="Silva J.C."/>
            <person name="Haas B.J."/>
            <person name="Majoros W.H."/>
            <person name="Farzad M."/>
            <person name="Carlton J.M."/>
            <person name="Smith R.K. Jr."/>
            <person name="Garg J."/>
            <person name="Pearlman R.E."/>
            <person name="Karrer K.M."/>
            <person name="Sun L."/>
            <person name="Manning G."/>
            <person name="Elde N.C."/>
            <person name="Turkewitz A.P."/>
            <person name="Asai D.J."/>
            <person name="Wilkes D.E."/>
            <person name="Wang Y."/>
            <person name="Cai H."/>
            <person name="Collins K."/>
            <person name="Stewart B.A."/>
            <person name="Lee S.R."/>
            <person name="Wilamowska K."/>
            <person name="Weinberg Z."/>
            <person name="Ruzzo W.L."/>
            <person name="Wloga D."/>
            <person name="Gaertig J."/>
            <person name="Frankel J."/>
            <person name="Tsao C.-C."/>
            <person name="Gorovsky M.A."/>
            <person name="Keeling P.J."/>
            <person name="Waller R.F."/>
            <person name="Patron N.J."/>
            <person name="Cherry J.M."/>
            <person name="Stover N.A."/>
            <person name="Krieger C.J."/>
            <person name="del Toro C."/>
            <person name="Ryder H.F."/>
            <person name="Williamson S.C."/>
            <person name="Barbeau R.A."/>
            <person name="Hamilton E.P."/>
            <person name="Orias E."/>
        </authorList>
    </citation>
    <scope>NUCLEOTIDE SEQUENCE [LARGE SCALE GENOMIC DNA]</scope>
    <source>
        <strain evidence="9">SB210</strain>
    </source>
</reference>
<organism evidence="8 9">
    <name type="scientific">Tetrahymena thermophila (strain SB210)</name>
    <dbReference type="NCBI Taxonomy" id="312017"/>
    <lineage>
        <taxon>Eukaryota</taxon>
        <taxon>Sar</taxon>
        <taxon>Alveolata</taxon>
        <taxon>Ciliophora</taxon>
        <taxon>Intramacronucleata</taxon>
        <taxon>Oligohymenophorea</taxon>
        <taxon>Hymenostomatida</taxon>
        <taxon>Tetrahymenina</taxon>
        <taxon>Tetrahymenidae</taxon>
        <taxon>Tetrahymena</taxon>
    </lineage>
</organism>
<feature type="transmembrane region" description="Helical" evidence="7">
    <location>
        <begin position="86"/>
        <end position="117"/>
    </location>
</feature>
<feature type="transmembrane region" description="Helical" evidence="7">
    <location>
        <begin position="192"/>
        <end position="212"/>
    </location>
</feature>
<keyword evidence="3 7" id="KW-0812">Transmembrane</keyword>
<dbReference type="KEGG" id="tet:TTHERM_00437640"/>
<name>I7MK41_TETTS</name>
<evidence type="ECO:0000256" key="2">
    <source>
        <dbReference type="ARBA" id="ARBA00022679"/>
    </source>
</evidence>
<dbReference type="InterPro" id="IPR004299">
    <property type="entry name" value="MBOAT_fam"/>
</dbReference>
<dbReference type="InParanoid" id="I7MK41"/>
<keyword evidence="5 7" id="KW-0472">Membrane</keyword>
<evidence type="ECO:0000313" key="8">
    <source>
        <dbReference type="EMBL" id="EAR97515.2"/>
    </source>
</evidence>
<sequence length="297" mass="34037">MSVGSKDLITDLFSQFDLFYNKHIGPFNQVVAPINQVLEKIAKEVFDNDVTSDQIKLLLCFVGIIPLGFILFQIKSPLLRHVYSSLLGFILSFLVYGGNVISSHVMTLVTYILCAIFGRHSQKVVFVFCLTFLSVHHIYRQITDYGGWRMDVSVILMMNFCKLVSFAFCYSDGFKDEKQLSEDQKERRIQKLPNIFSFFSYINFLGSAIAGPTFDYYEFDNFINLKNGYANIPHPILDTFKNLGIGMVYLFITARVLPKFPLEHVLTPEYGDLNLLSKVVYYNLAIIKLEQDIMQVG</sequence>
<dbReference type="GO" id="GO:0016746">
    <property type="term" value="F:acyltransferase activity"/>
    <property type="evidence" value="ECO:0007669"/>
    <property type="project" value="UniProtKB-KW"/>
</dbReference>
<dbReference type="Proteomes" id="UP000009168">
    <property type="component" value="Unassembled WGS sequence"/>
</dbReference>
<dbReference type="PANTHER" id="PTHR13906">
    <property type="entry name" value="PORCUPINE"/>
    <property type="match status" value="1"/>
</dbReference>
<feature type="transmembrane region" description="Helical" evidence="7">
    <location>
        <begin position="154"/>
        <end position="171"/>
    </location>
</feature>
<keyword evidence="6" id="KW-0012">Acyltransferase</keyword>
<dbReference type="InterPro" id="IPR049941">
    <property type="entry name" value="LPLAT_7/PORCN-like"/>
</dbReference>
<dbReference type="GeneID" id="7843624"/>
<keyword evidence="2" id="KW-0808">Transferase</keyword>
<evidence type="ECO:0000256" key="4">
    <source>
        <dbReference type="ARBA" id="ARBA00022989"/>
    </source>
</evidence>
<evidence type="ECO:0000256" key="1">
    <source>
        <dbReference type="ARBA" id="ARBA00004141"/>
    </source>
</evidence>
<feature type="transmembrane region" description="Helical" evidence="7">
    <location>
        <begin position="57"/>
        <end position="74"/>
    </location>
</feature>